<sequence length="334" mass="36517">MGTHGARRPDNSTGTDLEAQGTGFAFSIGELSRLFNPNSLAALDAFGGLRGIEKGLKTDVDRGIGNPDKTLLANSTSSAQSNKSINGTETIDRRVCAYGKNVLPLPKTKSFRLLMRTFCPVKVLTIISLILAVSVTFCHFELIVLCTIIDITVVTVALHSWKREYVSIKAKSGRLRWRETKVIRSGKTCLINLRDIVVGDVLCLDPGDFVPVDGVLISGFGVKMDESQVTRRTGAVEKIPGDDAMRLIHASPKLNDLDPFIFSGSQVLEGVGTFVCTSVGVYSILGRKTMLSFDEPVPRTSVQKMLDDMERSVFPLMSLITSWILVSNARTYRN</sequence>
<evidence type="ECO:0000256" key="2">
    <source>
        <dbReference type="SAM" id="Phobius"/>
    </source>
</evidence>
<accession>A0AAX6MY45</accession>
<keyword evidence="2" id="KW-0812">Transmembrane</keyword>
<organism evidence="4 5">
    <name type="scientific">Daldinia eschscholtzii</name>
    <dbReference type="NCBI Taxonomy" id="292717"/>
    <lineage>
        <taxon>Eukaryota</taxon>
        <taxon>Fungi</taxon>
        <taxon>Dikarya</taxon>
        <taxon>Ascomycota</taxon>
        <taxon>Pezizomycotina</taxon>
        <taxon>Sordariomycetes</taxon>
        <taxon>Xylariomycetidae</taxon>
        <taxon>Xylariales</taxon>
        <taxon>Hypoxylaceae</taxon>
        <taxon>Daldinia</taxon>
    </lineage>
</organism>
<dbReference type="GO" id="GO:0005388">
    <property type="term" value="F:P-type calcium transporter activity"/>
    <property type="evidence" value="ECO:0007669"/>
    <property type="project" value="TreeGrafter"/>
</dbReference>
<feature type="transmembrane region" description="Helical" evidence="2">
    <location>
        <begin position="142"/>
        <end position="161"/>
    </location>
</feature>
<keyword evidence="5" id="KW-1185">Reference proteome</keyword>
<feature type="domain" description="P-type ATPase A" evidence="3">
    <location>
        <begin position="178"/>
        <end position="287"/>
    </location>
</feature>
<dbReference type="Gene3D" id="2.70.150.10">
    <property type="entry name" value="Calcium-transporting ATPase, cytoplasmic transduction domain A"/>
    <property type="match status" value="1"/>
</dbReference>
<dbReference type="Proteomes" id="UP001369815">
    <property type="component" value="Unassembled WGS sequence"/>
</dbReference>
<proteinExistence type="predicted"/>
<name>A0AAX6MY45_9PEZI</name>
<evidence type="ECO:0000256" key="1">
    <source>
        <dbReference type="ARBA" id="ARBA00022842"/>
    </source>
</evidence>
<keyword evidence="2" id="KW-0472">Membrane</keyword>
<dbReference type="GO" id="GO:0006874">
    <property type="term" value="P:intracellular calcium ion homeostasis"/>
    <property type="evidence" value="ECO:0007669"/>
    <property type="project" value="TreeGrafter"/>
</dbReference>
<evidence type="ECO:0000313" key="5">
    <source>
        <dbReference type="Proteomes" id="UP001369815"/>
    </source>
</evidence>
<comment type="caution">
    <text evidence="4">The sequence shown here is derived from an EMBL/GenBank/DDBJ whole genome shotgun (WGS) entry which is preliminary data.</text>
</comment>
<dbReference type="SUPFAM" id="SSF81653">
    <property type="entry name" value="Calcium ATPase, transduction domain A"/>
    <property type="match status" value="1"/>
</dbReference>
<dbReference type="PANTHER" id="PTHR24093:SF346">
    <property type="entry name" value="CALCIUM-TRANSPORTING ATPASE"/>
    <property type="match status" value="1"/>
</dbReference>
<dbReference type="EMBL" id="JBANMG010000002">
    <property type="protein sequence ID" value="KAK6957121.1"/>
    <property type="molecule type" value="Genomic_DNA"/>
</dbReference>
<evidence type="ECO:0000259" key="3">
    <source>
        <dbReference type="Pfam" id="PF00122"/>
    </source>
</evidence>
<keyword evidence="2" id="KW-1133">Transmembrane helix</keyword>
<dbReference type="InterPro" id="IPR008250">
    <property type="entry name" value="ATPase_P-typ_transduc_dom_A_sf"/>
</dbReference>
<dbReference type="AlphaFoldDB" id="A0AAX6MY45"/>
<feature type="transmembrane region" description="Helical" evidence="2">
    <location>
        <begin position="113"/>
        <end position="136"/>
    </location>
</feature>
<gene>
    <name evidence="4" type="ORF">Daesc_002406</name>
</gene>
<dbReference type="InterPro" id="IPR059000">
    <property type="entry name" value="ATPase_P-type_domA"/>
</dbReference>
<dbReference type="Pfam" id="PF00122">
    <property type="entry name" value="E1-E2_ATPase"/>
    <property type="match status" value="1"/>
</dbReference>
<dbReference type="FunFam" id="2.70.150.10:FF:000028">
    <property type="entry name" value="Calcium-transporting ATPase"/>
    <property type="match status" value="1"/>
</dbReference>
<dbReference type="GO" id="GO:0005886">
    <property type="term" value="C:plasma membrane"/>
    <property type="evidence" value="ECO:0007669"/>
    <property type="project" value="TreeGrafter"/>
</dbReference>
<reference evidence="4 5" key="1">
    <citation type="journal article" date="2024" name="Front Chem Biol">
        <title>Unveiling the potential of Daldinia eschscholtzii MFLUCC 19-0629 through bioactivity and bioinformatics studies for enhanced sustainable agriculture production.</title>
        <authorList>
            <person name="Brooks S."/>
            <person name="Weaver J.A."/>
            <person name="Klomchit A."/>
            <person name="Alharthi S.A."/>
            <person name="Onlamun T."/>
            <person name="Nurani R."/>
            <person name="Vong T.K."/>
            <person name="Alberti F."/>
            <person name="Greco C."/>
        </authorList>
    </citation>
    <scope>NUCLEOTIDE SEQUENCE [LARGE SCALE GENOMIC DNA]</scope>
    <source>
        <strain evidence="4">MFLUCC 19-0629</strain>
    </source>
</reference>
<keyword evidence="1" id="KW-0460">Magnesium</keyword>
<dbReference type="PANTHER" id="PTHR24093">
    <property type="entry name" value="CATION TRANSPORTING ATPASE"/>
    <property type="match status" value="1"/>
</dbReference>
<evidence type="ECO:0000313" key="4">
    <source>
        <dbReference type="EMBL" id="KAK6957121.1"/>
    </source>
</evidence>
<protein>
    <recommendedName>
        <fullName evidence="3">P-type ATPase A domain-containing protein</fullName>
    </recommendedName>
</protein>